<sequence>MPPIEWLPTIVAAVSAFVVGGIWYSPLLFAKAWQRETGLSDEQLNAANKGKIFGIAFVLCLLAAMAFSMFIGLFGERSESLFIPLHSGLIIGLAWVATSFGVNYLFELKSLKLWLINAGYHAVQFAVYGLVFGLM</sequence>
<keyword evidence="1" id="KW-1133">Transmembrane helix</keyword>
<protein>
    <submittedName>
        <fullName evidence="2">DUF1761 domain-containing protein</fullName>
    </submittedName>
</protein>
<evidence type="ECO:0000313" key="3">
    <source>
        <dbReference type="Proteomes" id="UP000325372"/>
    </source>
</evidence>
<dbReference type="InterPro" id="IPR013879">
    <property type="entry name" value="DUF1761"/>
</dbReference>
<reference evidence="2 3" key="1">
    <citation type="submission" date="2019-09" db="EMBL/GenBank/DDBJ databases">
        <title>Wenzhouxiangella sp. Genome sequencing and assembly.</title>
        <authorList>
            <person name="Zhang R."/>
        </authorList>
    </citation>
    <scope>NUCLEOTIDE SEQUENCE [LARGE SCALE GENOMIC DNA]</scope>
    <source>
        <strain evidence="2 3">W260</strain>
    </source>
</reference>
<dbReference type="RefSeq" id="WP_150864517.1">
    <property type="nucleotide sequence ID" value="NZ_VYXP01000006.1"/>
</dbReference>
<feature type="transmembrane region" description="Helical" evidence="1">
    <location>
        <begin position="113"/>
        <end position="134"/>
    </location>
</feature>
<dbReference type="Pfam" id="PF08570">
    <property type="entry name" value="DUF1761"/>
    <property type="match status" value="1"/>
</dbReference>
<keyword evidence="1" id="KW-0472">Membrane</keyword>
<gene>
    <name evidence="2" type="ORF">F3N42_10990</name>
</gene>
<accession>A0A5N0T7F0</accession>
<evidence type="ECO:0000313" key="2">
    <source>
        <dbReference type="EMBL" id="KAA9130880.1"/>
    </source>
</evidence>
<name>A0A5N0T7F0_9GAMM</name>
<dbReference type="AlphaFoldDB" id="A0A5N0T7F0"/>
<feature type="transmembrane region" description="Helical" evidence="1">
    <location>
        <begin position="51"/>
        <end position="75"/>
    </location>
</feature>
<keyword evidence="3" id="KW-1185">Reference proteome</keyword>
<evidence type="ECO:0000256" key="1">
    <source>
        <dbReference type="SAM" id="Phobius"/>
    </source>
</evidence>
<comment type="caution">
    <text evidence="2">The sequence shown here is derived from an EMBL/GenBank/DDBJ whole genome shotgun (WGS) entry which is preliminary data.</text>
</comment>
<dbReference type="Proteomes" id="UP000325372">
    <property type="component" value="Unassembled WGS sequence"/>
</dbReference>
<dbReference type="EMBL" id="VYXP01000006">
    <property type="protein sequence ID" value="KAA9130880.1"/>
    <property type="molecule type" value="Genomic_DNA"/>
</dbReference>
<proteinExistence type="predicted"/>
<keyword evidence="1" id="KW-0812">Transmembrane</keyword>
<feature type="transmembrane region" description="Helical" evidence="1">
    <location>
        <begin position="81"/>
        <end position="106"/>
    </location>
</feature>
<organism evidence="2 3">
    <name type="scientific">Marinihelvus fidelis</name>
    <dbReference type="NCBI Taxonomy" id="2613842"/>
    <lineage>
        <taxon>Bacteria</taxon>
        <taxon>Pseudomonadati</taxon>
        <taxon>Pseudomonadota</taxon>
        <taxon>Gammaproteobacteria</taxon>
        <taxon>Chromatiales</taxon>
        <taxon>Wenzhouxiangellaceae</taxon>
        <taxon>Marinihelvus</taxon>
    </lineage>
</organism>
<feature type="transmembrane region" description="Helical" evidence="1">
    <location>
        <begin position="6"/>
        <end position="30"/>
    </location>
</feature>